<protein>
    <submittedName>
        <fullName evidence="1">Uncharacterized protein</fullName>
    </submittedName>
</protein>
<accession>A0A090I7K5</accession>
<dbReference type="PATRIC" id="fig|80852.17.peg.3732"/>
<evidence type="ECO:0000313" key="1">
    <source>
        <dbReference type="EMBL" id="CED57556.1"/>
    </source>
</evidence>
<keyword evidence="2" id="KW-1185">Reference proteome</keyword>
<dbReference type="Proteomes" id="UP000032427">
    <property type="component" value="Chromosome 2"/>
</dbReference>
<name>A0A090I7K5_9GAMM</name>
<sequence>MEKMSMTHKWSIKNCPKDIESQVLSVIGLIDKKGSASDMDLCKIFGEVLWSDGKYFNSHAFRFLFDHETLSCEVTKRHLH</sequence>
<proteinExistence type="predicted"/>
<dbReference type="STRING" id="80852.AWOD_II_0935"/>
<organism evidence="1 2">
    <name type="scientific">Aliivibrio wodanis</name>
    <dbReference type="NCBI Taxonomy" id="80852"/>
    <lineage>
        <taxon>Bacteria</taxon>
        <taxon>Pseudomonadati</taxon>
        <taxon>Pseudomonadota</taxon>
        <taxon>Gammaproteobacteria</taxon>
        <taxon>Vibrionales</taxon>
        <taxon>Vibrionaceae</taxon>
        <taxon>Aliivibrio</taxon>
    </lineage>
</organism>
<reference evidence="2" key="1">
    <citation type="submission" date="2014-09" db="EMBL/GenBank/DDBJ databases">
        <authorList>
            <person name="Hjerde E."/>
        </authorList>
    </citation>
    <scope>NUCLEOTIDE SEQUENCE [LARGE SCALE GENOMIC DNA]</scope>
    <source>
        <strain evidence="2">06/09/139</strain>
    </source>
</reference>
<dbReference type="EMBL" id="LN554847">
    <property type="protein sequence ID" value="CED57556.1"/>
    <property type="molecule type" value="Genomic_DNA"/>
</dbReference>
<evidence type="ECO:0000313" key="2">
    <source>
        <dbReference type="Proteomes" id="UP000032427"/>
    </source>
</evidence>
<dbReference type="HOGENOM" id="CLU_2653527_0_0_6"/>
<dbReference type="KEGG" id="awd:AWOD_II_0935"/>
<dbReference type="AlphaFoldDB" id="A0A090I7K5"/>
<gene>
    <name evidence="1" type="ORF">AWOD_II_0935</name>
</gene>